<organism evidence="1">
    <name type="scientific">Anguilla anguilla</name>
    <name type="common">European freshwater eel</name>
    <name type="synonym">Muraena anguilla</name>
    <dbReference type="NCBI Taxonomy" id="7936"/>
    <lineage>
        <taxon>Eukaryota</taxon>
        <taxon>Metazoa</taxon>
        <taxon>Chordata</taxon>
        <taxon>Craniata</taxon>
        <taxon>Vertebrata</taxon>
        <taxon>Euteleostomi</taxon>
        <taxon>Actinopterygii</taxon>
        <taxon>Neopterygii</taxon>
        <taxon>Teleostei</taxon>
        <taxon>Anguilliformes</taxon>
        <taxon>Anguillidae</taxon>
        <taxon>Anguilla</taxon>
    </lineage>
</organism>
<accession>A0A0E9TNL1</accession>
<dbReference type="EMBL" id="GBXM01053520">
    <property type="protein sequence ID" value="JAH55057.1"/>
    <property type="molecule type" value="Transcribed_RNA"/>
</dbReference>
<reference evidence="1" key="1">
    <citation type="submission" date="2014-11" db="EMBL/GenBank/DDBJ databases">
        <authorList>
            <person name="Amaro Gonzalez C."/>
        </authorList>
    </citation>
    <scope>NUCLEOTIDE SEQUENCE</scope>
</reference>
<name>A0A0E9TNL1_ANGAN</name>
<evidence type="ECO:0000313" key="1">
    <source>
        <dbReference type="EMBL" id="JAH55057.1"/>
    </source>
</evidence>
<proteinExistence type="predicted"/>
<sequence>MNTGRDILSFFNVSTLLHFP</sequence>
<dbReference type="AlphaFoldDB" id="A0A0E9TNL1"/>
<reference evidence="1" key="2">
    <citation type="journal article" date="2015" name="Fish Shellfish Immunol.">
        <title>Early steps in the European eel (Anguilla anguilla)-Vibrio vulnificus interaction in the gills: Role of the RtxA13 toxin.</title>
        <authorList>
            <person name="Callol A."/>
            <person name="Pajuelo D."/>
            <person name="Ebbesson L."/>
            <person name="Teles M."/>
            <person name="MacKenzie S."/>
            <person name="Amaro C."/>
        </authorList>
    </citation>
    <scope>NUCLEOTIDE SEQUENCE</scope>
</reference>
<protein>
    <submittedName>
        <fullName evidence="1">Uncharacterized protein</fullName>
    </submittedName>
</protein>